<name>A0ABS4EF96_9HYPH</name>
<dbReference type="Proteomes" id="UP000823786">
    <property type="component" value="Unassembled WGS sequence"/>
</dbReference>
<accession>A0ABS4EF96</accession>
<comment type="caution">
    <text evidence="1">The sequence shown here is derived from an EMBL/GenBank/DDBJ whole genome shotgun (WGS) entry which is preliminary data.</text>
</comment>
<evidence type="ECO:0000313" key="1">
    <source>
        <dbReference type="EMBL" id="MBP1856616.1"/>
    </source>
</evidence>
<organism evidence="1 2">
    <name type="scientific">Rhizobium herbae</name>
    <dbReference type="NCBI Taxonomy" id="508661"/>
    <lineage>
        <taxon>Bacteria</taxon>
        <taxon>Pseudomonadati</taxon>
        <taxon>Pseudomonadota</taxon>
        <taxon>Alphaproteobacteria</taxon>
        <taxon>Hyphomicrobiales</taxon>
        <taxon>Rhizobiaceae</taxon>
        <taxon>Rhizobium/Agrobacterium group</taxon>
        <taxon>Rhizobium</taxon>
    </lineage>
</organism>
<dbReference type="EMBL" id="JAGGJV010000001">
    <property type="protein sequence ID" value="MBP1856616.1"/>
    <property type="molecule type" value="Genomic_DNA"/>
</dbReference>
<keyword evidence="2" id="KW-1185">Reference proteome</keyword>
<gene>
    <name evidence="1" type="ORF">J2Z75_000096</name>
</gene>
<dbReference type="RefSeq" id="WP_209848864.1">
    <property type="nucleotide sequence ID" value="NZ_JAGGJV010000001.1"/>
</dbReference>
<protein>
    <submittedName>
        <fullName evidence="1">Uncharacterized protein</fullName>
    </submittedName>
</protein>
<proteinExistence type="predicted"/>
<sequence>MGFTGYRFKNDSATEKFIFQNFSVQKFGQPEFKQKKTGGRLASAGDYICA</sequence>
<reference evidence="1 2" key="1">
    <citation type="submission" date="2021-03" db="EMBL/GenBank/DDBJ databases">
        <title>Genomic Encyclopedia of Type Strains, Phase IV (KMG-IV): sequencing the most valuable type-strain genomes for metagenomic binning, comparative biology and taxonomic classification.</title>
        <authorList>
            <person name="Goeker M."/>
        </authorList>
    </citation>
    <scope>NUCLEOTIDE SEQUENCE [LARGE SCALE GENOMIC DNA]</scope>
    <source>
        <strain evidence="1 2">DSM 26427</strain>
    </source>
</reference>
<evidence type="ECO:0000313" key="2">
    <source>
        <dbReference type="Proteomes" id="UP000823786"/>
    </source>
</evidence>